<evidence type="ECO:0000313" key="2">
    <source>
        <dbReference type="Proteomes" id="UP000245212"/>
    </source>
</evidence>
<reference evidence="2" key="1">
    <citation type="submission" date="2018-05" db="EMBL/GenBank/DDBJ databases">
        <authorList>
            <person name="Li Y."/>
        </authorList>
    </citation>
    <scope>NUCLEOTIDE SEQUENCE [LARGE SCALE GENOMIC DNA]</scope>
    <source>
        <strain evidence="2">3d-2-2</strain>
    </source>
</reference>
<gene>
    <name evidence="1" type="ORF">DD235_06105</name>
</gene>
<dbReference type="RefSeq" id="WP_109061182.1">
    <property type="nucleotide sequence ID" value="NZ_QETA01000002.1"/>
</dbReference>
<sequence>MNAATIVPDISALNPFRMSAMNGAAYDASLRLSDSLERRLMNQVYSRPVGINLVDDLKKVGSAIKRGVIAFFAFLDEVNRAMDEAHARNGNISTRGYCW</sequence>
<proteinExistence type="predicted"/>
<comment type="caution">
    <text evidence="1">The sequence shown here is derived from an EMBL/GenBank/DDBJ whole genome shotgun (WGS) entry which is preliminary data.</text>
</comment>
<dbReference type="Proteomes" id="UP000245212">
    <property type="component" value="Unassembled WGS sequence"/>
</dbReference>
<keyword evidence="2" id="KW-1185">Reference proteome</keyword>
<name>A0A2V1K3H6_9BURK</name>
<organism evidence="1 2">
    <name type="scientific">Corticimicrobacter populi</name>
    <dbReference type="NCBI Taxonomy" id="2175229"/>
    <lineage>
        <taxon>Bacteria</taxon>
        <taxon>Pseudomonadati</taxon>
        <taxon>Pseudomonadota</taxon>
        <taxon>Betaproteobacteria</taxon>
        <taxon>Burkholderiales</taxon>
        <taxon>Alcaligenaceae</taxon>
        <taxon>Corticimicrobacter</taxon>
    </lineage>
</organism>
<dbReference type="EMBL" id="QETA01000002">
    <property type="protein sequence ID" value="PWF23903.1"/>
    <property type="molecule type" value="Genomic_DNA"/>
</dbReference>
<evidence type="ECO:0000313" key="1">
    <source>
        <dbReference type="EMBL" id="PWF23903.1"/>
    </source>
</evidence>
<dbReference type="AlphaFoldDB" id="A0A2V1K3H6"/>
<protein>
    <submittedName>
        <fullName evidence="1">Uncharacterized protein</fullName>
    </submittedName>
</protein>
<accession>A0A2V1K3H6</accession>